<proteinExistence type="predicted"/>
<reference evidence="1 2" key="1">
    <citation type="submission" date="2021-07" db="EMBL/GenBank/DDBJ databases">
        <title>Sphingomonas sp.</title>
        <authorList>
            <person name="Feng G."/>
            <person name="Li J."/>
            <person name="Pan M."/>
        </authorList>
    </citation>
    <scope>NUCLEOTIDE SEQUENCE [LARGE SCALE GENOMIC DNA]</scope>
    <source>
        <strain evidence="1 2">RRHST34</strain>
    </source>
</reference>
<sequence length="59" mass="6235">MDLNYLLARHQTSLARVASATCPSSRTSHQGLADLYAAQVNAMYRLAGASARLATQVAA</sequence>
<organism evidence="1 2">
    <name type="scientific">Sphingomonas citri</name>
    <dbReference type="NCBI Taxonomy" id="2862499"/>
    <lineage>
        <taxon>Bacteria</taxon>
        <taxon>Pseudomonadati</taxon>
        <taxon>Pseudomonadota</taxon>
        <taxon>Alphaproteobacteria</taxon>
        <taxon>Sphingomonadales</taxon>
        <taxon>Sphingomonadaceae</taxon>
        <taxon>Sphingomonas</taxon>
    </lineage>
</organism>
<gene>
    <name evidence="1" type="ORF">KZ820_07030</name>
</gene>
<dbReference type="Proteomes" id="UP000759103">
    <property type="component" value="Unassembled WGS sequence"/>
</dbReference>
<protein>
    <submittedName>
        <fullName evidence="1">Uncharacterized protein</fullName>
    </submittedName>
</protein>
<evidence type="ECO:0000313" key="2">
    <source>
        <dbReference type="Proteomes" id="UP000759103"/>
    </source>
</evidence>
<name>A0ABS7BLM6_9SPHN</name>
<dbReference type="EMBL" id="JAHXZN010000001">
    <property type="protein sequence ID" value="MBW6530485.1"/>
    <property type="molecule type" value="Genomic_DNA"/>
</dbReference>
<comment type="caution">
    <text evidence="1">The sequence shown here is derived from an EMBL/GenBank/DDBJ whole genome shotgun (WGS) entry which is preliminary data.</text>
</comment>
<dbReference type="RefSeq" id="WP_132908826.1">
    <property type="nucleotide sequence ID" value="NZ_JAHXZN010000001.1"/>
</dbReference>
<accession>A0ABS7BLM6</accession>
<keyword evidence="2" id="KW-1185">Reference proteome</keyword>
<evidence type="ECO:0000313" key="1">
    <source>
        <dbReference type="EMBL" id="MBW6530485.1"/>
    </source>
</evidence>